<keyword evidence="2" id="KW-1185">Reference proteome</keyword>
<dbReference type="Proteomes" id="UP000183376">
    <property type="component" value="Chromosome I"/>
</dbReference>
<evidence type="ECO:0000313" key="1">
    <source>
        <dbReference type="EMBL" id="SDM42125.1"/>
    </source>
</evidence>
<dbReference type="AlphaFoldDB" id="A0A1G9T4V7"/>
<dbReference type="EMBL" id="LT629701">
    <property type="protein sequence ID" value="SDM42125.1"/>
    <property type="molecule type" value="Genomic_DNA"/>
</dbReference>
<reference evidence="1 2" key="1">
    <citation type="submission" date="2016-10" db="EMBL/GenBank/DDBJ databases">
        <authorList>
            <person name="de Groot N.N."/>
        </authorList>
    </citation>
    <scope>NUCLEOTIDE SEQUENCE [LARGE SCALE GENOMIC DNA]</scope>
    <source>
        <strain evidence="1 2">DSM 44149</strain>
    </source>
</reference>
<dbReference type="STRING" id="211114.SAMN04489726_1535"/>
<dbReference type="OrthoDB" id="3623979at2"/>
<evidence type="ECO:0000313" key="2">
    <source>
        <dbReference type="Proteomes" id="UP000183376"/>
    </source>
</evidence>
<proteinExistence type="predicted"/>
<organism evidence="1 2">
    <name type="scientific">Allokutzneria albata</name>
    <name type="common">Kibdelosporangium albatum</name>
    <dbReference type="NCBI Taxonomy" id="211114"/>
    <lineage>
        <taxon>Bacteria</taxon>
        <taxon>Bacillati</taxon>
        <taxon>Actinomycetota</taxon>
        <taxon>Actinomycetes</taxon>
        <taxon>Pseudonocardiales</taxon>
        <taxon>Pseudonocardiaceae</taxon>
        <taxon>Allokutzneria</taxon>
    </lineage>
</organism>
<gene>
    <name evidence="1" type="ORF">SAMN04489726_1535</name>
</gene>
<name>A0A1G9T4V7_ALLAB</name>
<sequence>MSSAKHPRAASRARGLSATLDDATRAVDRAVRRYVDPRQAPDPAVACGQSLRLIRLLGALGELSACLAPGVGAYPAQYELGADDGADPAVHVARACRGLAELRHGLASAERAARDVFTALSHLHADRLPRMRESVVEQQGR</sequence>
<accession>A0A1G9T4V7</accession>
<protein>
    <submittedName>
        <fullName evidence="1">Uncharacterized protein</fullName>
    </submittedName>
</protein>
<dbReference type="RefSeq" id="WP_156051789.1">
    <property type="nucleotide sequence ID" value="NZ_JOEF01000041.1"/>
</dbReference>